<dbReference type="AlphaFoldDB" id="A0A9D1D6L4"/>
<evidence type="ECO:0000313" key="2">
    <source>
        <dbReference type="EMBL" id="HIR09250.1"/>
    </source>
</evidence>
<reference evidence="2" key="1">
    <citation type="submission" date="2020-10" db="EMBL/GenBank/DDBJ databases">
        <authorList>
            <person name="Gilroy R."/>
        </authorList>
    </citation>
    <scope>NUCLEOTIDE SEQUENCE</scope>
    <source>
        <strain evidence="2">ChiHjej9B8-7071</strain>
    </source>
</reference>
<comment type="caution">
    <text evidence="2">The sequence shown here is derived from an EMBL/GenBank/DDBJ whole genome shotgun (WGS) entry which is preliminary data.</text>
</comment>
<feature type="non-terminal residue" evidence="2">
    <location>
        <position position="52"/>
    </location>
</feature>
<sequence length="52" mass="5291">MGKTRILAALLALLLLIALAAGCSATKSYDTAMEDTASSAPESNSSTAMDWG</sequence>
<feature type="chain" id="PRO_5038866426" description="Lipoprotein" evidence="1">
    <location>
        <begin position="21"/>
        <end position="52"/>
    </location>
</feature>
<accession>A0A9D1D6L4</accession>
<organism evidence="2 3">
    <name type="scientific">Candidatus Avoscillospira stercoripullorum</name>
    <dbReference type="NCBI Taxonomy" id="2840709"/>
    <lineage>
        <taxon>Bacteria</taxon>
        <taxon>Bacillati</taxon>
        <taxon>Bacillota</taxon>
        <taxon>Clostridia</taxon>
        <taxon>Eubacteriales</taxon>
        <taxon>Oscillospiraceae</taxon>
        <taxon>Oscillospiraceae incertae sedis</taxon>
        <taxon>Candidatus Avoscillospira</taxon>
    </lineage>
</organism>
<protein>
    <recommendedName>
        <fullName evidence="4">Lipoprotein</fullName>
    </recommendedName>
</protein>
<name>A0A9D1D6L4_9FIRM</name>
<evidence type="ECO:0008006" key="4">
    <source>
        <dbReference type="Google" id="ProtNLM"/>
    </source>
</evidence>
<evidence type="ECO:0000313" key="3">
    <source>
        <dbReference type="Proteomes" id="UP000824258"/>
    </source>
</evidence>
<feature type="signal peptide" evidence="1">
    <location>
        <begin position="1"/>
        <end position="20"/>
    </location>
</feature>
<dbReference type="PROSITE" id="PS51257">
    <property type="entry name" value="PROKAR_LIPOPROTEIN"/>
    <property type="match status" value="1"/>
</dbReference>
<reference evidence="2" key="2">
    <citation type="journal article" date="2021" name="PeerJ">
        <title>Extensive microbial diversity within the chicken gut microbiome revealed by metagenomics and culture.</title>
        <authorList>
            <person name="Gilroy R."/>
            <person name="Ravi A."/>
            <person name="Getino M."/>
            <person name="Pursley I."/>
            <person name="Horton D.L."/>
            <person name="Alikhan N.F."/>
            <person name="Baker D."/>
            <person name="Gharbi K."/>
            <person name="Hall N."/>
            <person name="Watson M."/>
            <person name="Adriaenssens E.M."/>
            <person name="Foster-Nyarko E."/>
            <person name="Jarju S."/>
            <person name="Secka A."/>
            <person name="Antonio M."/>
            <person name="Oren A."/>
            <person name="Chaudhuri R.R."/>
            <person name="La Ragione R."/>
            <person name="Hildebrand F."/>
            <person name="Pallen M.J."/>
        </authorList>
    </citation>
    <scope>NUCLEOTIDE SEQUENCE</scope>
    <source>
        <strain evidence="2">ChiHjej9B8-7071</strain>
    </source>
</reference>
<keyword evidence="1" id="KW-0732">Signal</keyword>
<evidence type="ECO:0000256" key="1">
    <source>
        <dbReference type="SAM" id="SignalP"/>
    </source>
</evidence>
<gene>
    <name evidence="2" type="ORF">IAA70_02475</name>
</gene>
<proteinExistence type="predicted"/>
<dbReference type="EMBL" id="DVGD01000072">
    <property type="protein sequence ID" value="HIR09250.1"/>
    <property type="molecule type" value="Genomic_DNA"/>
</dbReference>
<dbReference type="Proteomes" id="UP000824258">
    <property type="component" value="Unassembled WGS sequence"/>
</dbReference>